<dbReference type="Gene3D" id="2.30.29.30">
    <property type="entry name" value="Pleckstrin-homology domain (PH domain)/Phosphotyrosine-binding domain (PTB)"/>
    <property type="match status" value="1"/>
</dbReference>
<dbReference type="SUPFAM" id="SSF48371">
    <property type="entry name" value="ARM repeat"/>
    <property type="match status" value="1"/>
</dbReference>
<dbReference type="GeneID" id="19160246"/>
<dbReference type="InterPro" id="IPR011993">
    <property type="entry name" value="PH-like_dom_sf"/>
</dbReference>
<evidence type="ECO:0000256" key="3">
    <source>
        <dbReference type="ARBA" id="ARBA00023036"/>
    </source>
</evidence>
<comment type="caution">
    <text evidence="7">The sequence shown here is derived from an EMBL/GenBank/DDBJ whole genome shotgun (WGS) entry which is preliminary data.</text>
</comment>
<protein>
    <recommendedName>
        <fullName evidence="6">ELMO domain-containing protein</fullName>
    </recommendedName>
</protein>
<comment type="function">
    <text evidence="4">Involved in cytoskeletal rearrangements required for phagocytosis of apoptotic cells and cell motility. Acts in association with DOCK1 and CRK. Was initially proposed to be required in complex with DOCK1 to activate Rac Rho small GTPases. May enhance the guanine nucleotide exchange factor (GEF) activity of DOCK1.</text>
</comment>
<dbReference type="InterPro" id="IPR001849">
    <property type="entry name" value="PH_domain"/>
</dbReference>
<dbReference type="InterPro" id="IPR016024">
    <property type="entry name" value="ARM-type_fold"/>
</dbReference>
<dbReference type="InterPro" id="IPR050868">
    <property type="entry name" value="ELMO_domain-containing"/>
</dbReference>
<dbReference type="AlphaFoldDB" id="W9YGR0"/>
<dbReference type="RefSeq" id="XP_007724447.1">
    <property type="nucleotide sequence ID" value="XM_007726257.1"/>
</dbReference>
<feature type="compositionally biased region" description="Low complexity" evidence="5">
    <location>
        <begin position="842"/>
        <end position="857"/>
    </location>
</feature>
<name>W9YGR0_9EURO</name>
<evidence type="ECO:0000256" key="1">
    <source>
        <dbReference type="ARBA" id="ARBA00022703"/>
    </source>
</evidence>
<dbReference type="EMBL" id="AMWN01000004">
    <property type="protein sequence ID" value="EXJ88441.1"/>
    <property type="molecule type" value="Genomic_DNA"/>
</dbReference>
<dbReference type="Pfam" id="PF04727">
    <property type="entry name" value="ELMO_CED12"/>
    <property type="match status" value="1"/>
</dbReference>
<feature type="compositionally biased region" description="Low complexity" evidence="5">
    <location>
        <begin position="15"/>
        <end position="28"/>
    </location>
</feature>
<keyword evidence="2" id="KW-0581">Phagocytosis</keyword>
<gene>
    <name evidence="7" type="ORF">A1O1_05371</name>
</gene>
<dbReference type="InterPro" id="IPR011989">
    <property type="entry name" value="ARM-like"/>
</dbReference>
<evidence type="ECO:0000256" key="5">
    <source>
        <dbReference type="SAM" id="MobiDB-lite"/>
    </source>
</evidence>
<accession>W9YGR0</accession>
<feature type="domain" description="ELMO" evidence="6">
    <location>
        <begin position="472"/>
        <end position="650"/>
    </location>
</feature>
<dbReference type="GO" id="GO:0007015">
    <property type="term" value="P:actin filament organization"/>
    <property type="evidence" value="ECO:0007669"/>
    <property type="project" value="TreeGrafter"/>
</dbReference>
<dbReference type="HOGENOM" id="CLU_009191_0_0_1"/>
<dbReference type="InterPro" id="IPR024574">
    <property type="entry name" value="ELMO_ARM"/>
</dbReference>
<dbReference type="Pfam" id="PF16457">
    <property type="entry name" value="PH_12"/>
    <property type="match status" value="1"/>
</dbReference>
<proteinExistence type="predicted"/>
<feature type="region of interest" description="Disordered" evidence="5">
    <location>
        <begin position="1"/>
        <end position="28"/>
    </location>
</feature>
<feature type="region of interest" description="Disordered" evidence="5">
    <location>
        <begin position="729"/>
        <end position="748"/>
    </location>
</feature>
<feature type="region of interest" description="Disordered" evidence="5">
    <location>
        <begin position="157"/>
        <end position="180"/>
    </location>
</feature>
<keyword evidence="3" id="KW-0729">SH3-binding</keyword>
<evidence type="ECO:0000313" key="8">
    <source>
        <dbReference type="Proteomes" id="UP000019484"/>
    </source>
</evidence>
<organism evidence="7 8">
    <name type="scientific">Capronia coronata CBS 617.96</name>
    <dbReference type="NCBI Taxonomy" id="1182541"/>
    <lineage>
        <taxon>Eukaryota</taxon>
        <taxon>Fungi</taxon>
        <taxon>Dikarya</taxon>
        <taxon>Ascomycota</taxon>
        <taxon>Pezizomycotina</taxon>
        <taxon>Eurotiomycetes</taxon>
        <taxon>Chaetothyriomycetidae</taxon>
        <taxon>Chaetothyriales</taxon>
        <taxon>Herpotrichiellaceae</taxon>
        <taxon>Capronia</taxon>
    </lineage>
</organism>
<dbReference type="PROSITE" id="PS51335">
    <property type="entry name" value="ELMO"/>
    <property type="match status" value="1"/>
</dbReference>
<evidence type="ECO:0000256" key="2">
    <source>
        <dbReference type="ARBA" id="ARBA00022907"/>
    </source>
</evidence>
<dbReference type="OrthoDB" id="28413at2759"/>
<reference evidence="7 8" key="1">
    <citation type="submission" date="2013-03" db="EMBL/GenBank/DDBJ databases">
        <title>The Genome Sequence of Capronia coronata CBS 617.96.</title>
        <authorList>
            <consortium name="The Broad Institute Genomics Platform"/>
            <person name="Cuomo C."/>
            <person name="de Hoog S."/>
            <person name="Gorbushina A."/>
            <person name="Walker B."/>
            <person name="Young S.K."/>
            <person name="Zeng Q."/>
            <person name="Gargeya S."/>
            <person name="Fitzgerald M."/>
            <person name="Haas B."/>
            <person name="Abouelleil A."/>
            <person name="Allen A.W."/>
            <person name="Alvarado L."/>
            <person name="Arachchi H.M."/>
            <person name="Berlin A.M."/>
            <person name="Chapman S.B."/>
            <person name="Gainer-Dewar J."/>
            <person name="Goldberg J."/>
            <person name="Griggs A."/>
            <person name="Gujja S."/>
            <person name="Hansen M."/>
            <person name="Howarth C."/>
            <person name="Imamovic A."/>
            <person name="Ireland A."/>
            <person name="Larimer J."/>
            <person name="McCowan C."/>
            <person name="Murphy C."/>
            <person name="Pearson M."/>
            <person name="Poon T.W."/>
            <person name="Priest M."/>
            <person name="Roberts A."/>
            <person name="Saif S."/>
            <person name="Shea T."/>
            <person name="Sisk P."/>
            <person name="Sykes S."/>
            <person name="Wortman J."/>
            <person name="Nusbaum C."/>
            <person name="Birren B."/>
        </authorList>
    </citation>
    <scope>NUCLEOTIDE SEQUENCE [LARGE SCALE GENOMIC DNA]</scope>
    <source>
        <strain evidence="7 8">CBS 617.96</strain>
    </source>
</reference>
<feature type="region of interest" description="Disordered" evidence="5">
    <location>
        <begin position="828"/>
        <end position="857"/>
    </location>
</feature>
<dbReference type="PANTHER" id="PTHR12771:SF56">
    <property type="entry name" value="CED-12"/>
    <property type="match status" value="1"/>
</dbReference>
<dbReference type="Gene3D" id="1.25.10.10">
    <property type="entry name" value="Leucine-rich Repeat Variant"/>
    <property type="match status" value="1"/>
</dbReference>
<dbReference type="InterPro" id="IPR006816">
    <property type="entry name" value="ELMO_dom"/>
</dbReference>
<evidence type="ECO:0000256" key="4">
    <source>
        <dbReference type="ARBA" id="ARBA00024863"/>
    </source>
</evidence>
<dbReference type="Pfam" id="PF11841">
    <property type="entry name" value="ELMO_ARM"/>
    <property type="match status" value="1"/>
</dbReference>
<sequence length="943" mass="105191">MVEQVRLSSDDSSESDWVSYSSSSSSSHLNVSDVVDTNIGVFSTLKRNSWLTSFSRFRPRSLVSALTGHNNSHKVKDRDSSGTLGSWLGALGVDRVPGPGPATPASANDANANALAGAAPTSRTPTVQPEPGTGVPVSLSSLNNKPWSEVSQILEAPTQRDRSCTTTTASKAKPRCRRSKPSLLDRTLAAQHGVTEETSRIYLPPSPPLTCPPLLLHAQDWTDIPSMDPSNLTQSPNMADLLTSLSSDEDASRKMAAFKLQSLINDPSFAEHFVLAGGLPRLRALVLESTGNTLAYSLASFARLLEVDQGWEAVDDRVVELVVCQPLVNILRGAMAILVSIVSRPYHVDWSSQMNTWNNAGGFQALKPAIAVYPQFLEMLVARLSSADHALCANALQLINSLMRDAITNDNESEWPKFIKRIQDLGVIKAVYVLMQSSALQDLAHPLLEFQALTKILLRRWRDVPVDLLKPEHRRTIKAVHLSSNPDKGLQQEARNDETKHKHNPYKWRRLGFSTENPEPDFADMGFLGMMDLSDYVRKHEDEFQRILLEQSVSPEQKRIPLARASLTLTAILFEHFEVDKMDLEDSKSYLALESRTNLDKVFKPLLLHWSRLHGAGLHAFLRLWKATGAETEDFDKIVELVRILVESVVGGADRAKGIEEIEKEMAAFEYSKLRELQMELLELTYEDVWGRHLRGVKDELRSEALQFVKEQRIRCLLEGAWFPTGATYSGQETGGPVTESSLQQRGPESHRFIRLSENRKYLHWGDFDEKEEQAPIMSNLRDKIDLSIVSSVVSNVTANDRSSITSDSTLKELPHDKFTTTKITIHGYVPRSRGGREGHSRTSSKTSSARSGSKESVLLTFHPQSHRAASEWLDGLLLLLDQQPITAETNKLINMITDYGLKVRLLNVRFNDEEGIVEGMDGMDGPEIPSREGLDEDYYFDI</sequence>
<dbReference type="STRING" id="1182541.W9YGR0"/>
<dbReference type="eggNOG" id="KOG2999">
    <property type="taxonomic scope" value="Eukaryota"/>
</dbReference>
<dbReference type="GO" id="GO:0006915">
    <property type="term" value="P:apoptotic process"/>
    <property type="evidence" value="ECO:0007669"/>
    <property type="project" value="UniProtKB-KW"/>
</dbReference>
<evidence type="ECO:0000259" key="6">
    <source>
        <dbReference type="PROSITE" id="PS51335"/>
    </source>
</evidence>
<dbReference type="GO" id="GO:0005886">
    <property type="term" value="C:plasma membrane"/>
    <property type="evidence" value="ECO:0007669"/>
    <property type="project" value="TreeGrafter"/>
</dbReference>
<dbReference type="PANTHER" id="PTHR12771">
    <property type="entry name" value="ENGULFMENT AND CELL MOTILITY"/>
    <property type="match status" value="1"/>
</dbReference>
<dbReference type="GO" id="GO:0017124">
    <property type="term" value="F:SH3 domain binding"/>
    <property type="evidence" value="ECO:0007669"/>
    <property type="project" value="UniProtKB-KW"/>
</dbReference>
<evidence type="ECO:0000313" key="7">
    <source>
        <dbReference type="EMBL" id="EXJ88441.1"/>
    </source>
</evidence>
<dbReference type="Proteomes" id="UP000019484">
    <property type="component" value="Unassembled WGS sequence"/>
</dbReference>
<keyword evidence="8" id="KW-1185">Reference proteome</keyword>
<keyword evidence="1" id="KW-0053">Apoptosis</keyword>